<proteinExistence type="predicted"/>
<gene>
    <name evidence="1" type="ORF">OsJ_14108</name>
</gene>
<dbReference type="AlphaFoldDB" id="B9FE74"/>
<protein>
    <submittedName>
        <fullName evidence="1">Uncharacterized protein</fullName>
    </submittedName>
</protein>
<dbReference type="EMBL" id="CM000141">
    <property type="protein sequence ID" value="EEE60657.1"/>
    <property type="molecule type" value="Genomic_DNA"/>
</dbReference>
<evidence type="ECO:0000313" key="1">
    <source>
        <dbReference type="EMBL" id="EEE60657.1"/>
    </source>
</evidence>
<accession>B9FE74</accession>
<name>B9FE74_ORYSJ</name>
<organism evidence="1">
    <name type="scientific">Oryza sativa subsp. japonica</name>
    <name type="common">Rice</name>
    <dbReference type="NCBI Taxonomy" id="39947"/>
    <lineage>
        <taxon>Eukaryota</taxon>
        <taxon>Viridiplantae</taxon>
        <taxon>Streptophyta</taxon>
        <taxon>Embryophyta</taxon>
        <taxon>Tracheophyta</taxon>
        <taxon>Spermatophyta</taxon>
        <taxon>Magnoliopsida</taxon>
        <taxon>Liliopsida</taxon>
        <taxon>Poales</taxon>
        <taxon>Poaceae</taxon>
        <taxon>BOP clade</taxon>
        <taxon>Oryzoideae</taxon>
        <taxon>Oryzeae</taxon>
        <taxon>Oryzinae</taxon>
        <taxon>Oryza</taxon>
        <taxon>Oryza sativa</taxon>
    </lineage>
</organism>
<dbReference type="Gene3D" id="1.25.40.10">
    <property type="entry name" value="Tetratricopeptide repeat domain"/>
    <property type="match status" value="1"/>
</dbReference>
<reference evidence="1" key="2">
    <citation type="submission" date="2008-12" db="EMBL/GenBank/DDBJ databases">
        <title>Improved gene annotation of the rice (Oryza sativa) genomes.</title>
        <authorList>
            <person name="Wang J."/>
            <person name="Li R."/>
            <person name="Fan W."/>
            <person name="Huang Q."/>
            <person name="Zhang J."/>
            <person name="Zhou Y."/>
            <person name="Hu Y."/>
            <person name="Zi S."/>
            <person name="Li J."/>
            <person name="Ni P."/>
            <person name="Zheng H."/>
            <person name="Zhang Y."/>
            <person name="Zhao M."/>
            <person name="Hao Q."/>
            <person name="McDermott J."/>
            <person name="Samudrala R."/>
            <person name="Kristiansen K."/>
            <person name="Wong G.K.-S."/>
        </authorList>
    </citation>
    <scope>NUCLEOTIDE SEQUENCE</scope>
</reference>
<dbReference type="Proteomes" id="UP000007752">
    <property type="component" value="Chromosome 4"/>
</dbReference>
<dbReference type="PANTHER" id="PTHR47689">
    <property type="entry name" value="TETRATRICOPEPTIDE REPEAT (TPR)-LIKE SUPERFAMILY PROTEIN"/>
    <property type="match status" value="1"/>
</dbReference>
<sequence length="144" mass="16367">MGIGHPEYASTMYLLGKVLSQQGKDAEALIEESIRILEESGLGESPICIQRMRYLSTGWDSFDTTNAAELLTMTLQTMGKLKESEELLERCLEVRKRILSEEHFQITYQVFEFFTTSSALLAINTDWEVFVPCAPATMLDWEAM</sequence>
<dbReference type="Pfam" id="PF13374">
    <property type="entry name" value="TPR_10"/>
    <property type="match status" value="1"/>
</dbReference>
<dbReference type="InterPro" id="IPR011990">
    <property type="entry name" value="TPR-like_helical_dom_sf"/>
</dbReference>
<dbReference type="PANTHER" id="PTHR47689:SF2">
    <property type="entry name" value="TETRATRICOPEPTIDE REPEAT (TPR)-LIKE SUPERFAMILY PROTEIN"/>
    <property type="match status" value="1"/>
</dbReference>
<reference evidence="1" key="1">
    <citation type="journal article" date="2005" name="PLoS Biol.">
        <title>The genomes of Oryza sativa: a history of duplications.</title>
        <authorList>
            <person name="Yu J."/>
            <person name="Wang J."/>
            <person name="Lin W."/>
            <person name="Li S."/>
            <person name="Li H."/>
            <person name="Zhou J."/>
            <person name="Ni P."/>
            <person name="Dong W."/>
            <person name="Hu S."/>
            <person name="Zeng C."/>
            <person name="Zhang J."/>
            <person name="Zhang Y."/>
            <person name="Li R."/>
            <person name="Xu Z."/>
            <person name="Li S."/>
            <person name="Li X."/>
            <person name="Zheng H."/>
            <person name="Cong L."/>
            <person name="Lin L."/>
            <person name="Yin J."/>
            <person name="Geng J."/>
            <person name="Li G."/>
            <person name="Shi J."/>
            <person name="Liu J."/>
            <person name="Lv H."/>
            <person name="Li J."/>
            <person name="Wang J."/>
            <person name="Deng Y."/>
            <person name="Ran L."/>
            <person name="Shi X."/>
            <person name="Wang X."/>
            <person name="Wu Q."/>
            <person name="Li C."/>
            <person name="Ren X."/>
            <person name="Wang J."/>
            <person name="Wang X."/>
            <person name="Li D."/>
            <person name="Liu D."/>
            <person name="Zhang X."/>
            <person name="Ji Z."/>
            <person name="Zhao W."/>
            <person name="Sun Y."/>
            <person name="Zhang Z."/>
            <person name="Bao J."/>
            <person name="Han Y."/>
            <person name="Dong L."/>
            <person name="Ji J."/>
            <person name="Chen P."/>
            <person name="Wu S."/>
            <person name="Liu J."/>
            <person name="Xiao Y."/>
            <person name="Bu D."/>
            <person name="Tan J."/>
            <person name="Yang L."/>
            <person name="Ye C."/>
            <person name="Zhang J."/>
            <person name="Xu J."/>
            <person name="Zhou Y."/>
            <person name="Yu Y."/>
            <person name="Zhang B."/>
            <person name="Zhuang S."/>
            <person name="Wei H."/>
            <person name="Liu B."/>
            <person name="Lei M."/>
            <person name="Yu H."/>
            <person name="Li Y."/>
            <person name="Xu H."/>
            <person name="Wei S."/>
            <person name="He X."/>
            <person name="Fang L."/>
            <person name="Zhang Z."/>
            <person name="Zhang Y."/>
            <person name="Huang X."/>
            <person name="Su Z."/>
            <person name="Tong W."/>
            <person name="Li J."/>
            <person name="Tong Z."/>
            <person name="Li S."/>
            <person name="Ye J."/>
            <person name="Wang L."/>
            <person name="Fang L."/>
            <person name="Lei T."/>
            <person name="Chen C."/>
            <person name="Chen H."/>
            <person name="Xu Z."/>
            <person name="Li H."/>
            <person name="Huang H."/>
            <person name="Zhang F."/>
            <person name="Xu H."/>
            <person name="Li N."/>
            <person name="Zhao C."/>
            <person name="Li S."/>
            <person name="Dong L."/>
            <person name="Huang Y."/>
            <person name="Li L."/>
            <person name="Xi Y."/>
            <person name="Qi Q."/>
            <person name="Li W."/>
            <person name="Zhang B."/>
            <person name="Hu W."/>
            <person name="Zhang Y."/>
            <person name="Tian X."/>
            <person name="Jiao Y."/>
            <person name="Liang X."/>
            <person name="Jin J."/>
            <person name="Gao L."/>
            <person name="Zheng W."/>
            <person name="Hao B."/>
            <person name="Liu S."/>
            <person name="Wang W."/>
            <person name="Yuan L."/>
            <person name="Cao M."/>
            <person name="McDermott J."/>
            <person name="Samudrala R."/>
            <person name="Wang J."/>
            <person name="Wong G.K."/>
            <person name="Yang H."/>
        </authorList>
    </citation>
    <scope>NUCLEOTIDE SEQUENCE [LARGE SCALE GENOMIC DNA]</scope>
</reference>